<evidence type="ECO:0000313" key="1">
    <source>
        <dbReference type="EMBL" id="KAK9892237.1"/>
    </source>
</evidence>
<dbReference type="EMBL" id="JARQZJ010000133">
    <property type="protein sequence ID" value="KAK9892237.1"/>
    <property type="molecule type" value="Genomic_DNA"/>
</dbReference>
<reference evidence="1 2" key="1">
    <citation type="submission" date="2023-03" db="EMBL/GenBank/DDBJ databases">
        <title>Genome insight into feeding habits of ladybird beetles.</title>
        <authorList>
            <person name="Li H.-S."/>
            <person name="Huang Y.-H."/>
            <person name="Pang H."/>
        </authorList>
    </citation>
    <scope>NUCLEOTIDE SEQUENCE [LARGE SCALE GENOMIC DNA]</scope>
    <source>
        <strain evidence="1">SYSU_2023b</strain>
        <tissue evidence="1">Whole body</tissue>
    </source>
</reference>
<protein>
    <submittedName>
        <fullName evidence="1">Uncharacterized protein</fullName>
    </submittedName>
</protein>
<evidence type="ECO:0000313" key="2">
    <source>
        <dbReference type="Proteomes" id="UP001431783"/>
    </source>
</evidence>
<keyword evidence="2" id="KW-1185">Reference proteome</keyword>
<comment type="caution">
    <text evidence="1">The sequence shown here is derived from an EMBL/GenBank/DDBJ whole genome shotgun (WGS) entry which is preliminary data.</text>
</comment>
<dbReference type="Proteomes" id="UP001431783">
    <property type="component" value="Unassembled WGS sequence"/>
</dbReference>
<sequence length="162" mass="18722">MLLQVFPEQLKYTPEPFRPAFMQPHMLQQFPLHLHKINFIRLGGVGGLEVWIEKKYLAAAQVERRIRNKNKTVAAENKQKAARQIINTETGRLRNKTYEGIPSAQTFNEYYLGAGTNISKQRADTSTSFMDFLKKFDIKDEKSLFVKPAIEEDAIKTNYGRI</sequence>
<dbReference type="AlphaFoldDB" id="A0AAW1VGM8"/>
<organism evidence="1 2">
    <name type="scientific">Henosepilachna vigintioctopunctata</name>
    <dbReference type="NCBI Taxonomy" id="420089"/>
    <lineage>
        <taxon>Eukaryota</taxon>
        <taxon>Metazoa</taxon>
        <taxon>Ecdysozoa</taxon>
        <taxon>Arthropoda</taxon>
        <taxon>Hexapoda</taxon>
        <taxon>Insecta</taxon>
        <taxon>Pterygota</taxon>
        <taxon>Neoptera</taxon>
        <taxon>Endopterygota</taxon>
        <taxon>Coleoptera</taxon>
        <taxon>Polyphaga</taxon>
        <taxon>Cucujiformia</taxon>
        <taxon>Coccinelloidea</taxon>
        <taxon>Coccinellidae</taxon>
        <taxon>Epilachninae</taxon>
        <taxon>Epilachnini</taxon>
        <taxon>Henosepilachna</taxon>
    </lineage>
</organism>
<proteinExistence type="predicted"/>
<name>A0AAW1VGM8_9CUCU</name>
<accession>A0AAW1VGM8</accession>
<gene>
    <name evidence="1" type="ORF">WA026_019038</name>
</gene>